<dbReference type="InterPro" id="IPR016047">
    <property type="entry name" value="M23ase_b-sheet_dom"/>
</dbReference>
<dbReference type="PANTHER" id="PTHR21666">
    <property type="entry name" value="PEPTIDASE-RELATED"/>
    <property type="match status" value="1"/>
</dbReference>
<feature type="domain" description="M23ase beta-sheet core" evidence="8">
    <location>
        <begin position="337"/>
        <end position="433"/>
    </location>
</feature>
<reference evidence="11" key="1">
    <citation type="journal article" date="2019" name="Int. J. Syst. Evol. Microbiol.">
        <title>The Global Catalogue of Microorganisms (GCM) 10K type strain sequencing project: providing services to taxonomists for standard genome sequencing and annotation.</title>
        <authorList>
            <consortium name="The Broad Institute Genomics Platform"/>
            <consortium name="The Broad Institute Genome Sequencing Center for Infectious Disease"/>
            <person name="Wu L."/>
            <person name="Ma J."/>
        </authorList>
    </citation>
    <scope>NUCLEOTIDE SEQUENCE [LARGE SCALE GENOMIC DNA]</scope>
    <source>
        <strain evidence="11">JCM 18392</strain>
    </source>
</reference>
<comment type="cofactor">
    <cofactor evidence="1">
        <name>Zn(2+)</name>
        <dbReference type="ChEBI" id="CHEBI:29105"/>
    </cofactor>
</comment>
<evidence type="ECO:0000313" key="10">
    <source>
        <dbReference type="EMBL" id="GAA4857987.1"/>
    </source>
</evidence>
<gene>
    <name evidence="10" type="ORF">GCM10023332_07210</name>
</gene>
<dbReference type="InterPro" id="IPR045834">
    <property type="entry name" value="Csd3_N2"/>
</dbReference>
<dbReference type="InterPro" id="IPR050570">
    <property type="entry name" value="Cell_wall_metabolism_enzyme"/>
</dbReference>
<evidence type="ECO:0000256" key="1">
    <source>
        <dbReference type="ARBA" id="ARBA00001947"/>
    </source>
</evidence>
<feature type="domain" description="Csd3-like second N-terminal" evidence="9">
    <location>
        <begin position="205"/>
        <end position="325"/>
    </location>
</feature>
<keyword evidence="4" id="KW-0479">Metal-binding</keyword>
<proteinExistence type="predicted"/>
<keyword evidence="11" id="KW-1185">Reference proteome</keyword>
<evidence type="ECO:0000259" key="9">
    <source>
        <dbReference type="Pfam" id="PF19425"/>
    </source>
</evidence>
<dbReference type="InterPro" id="IPR011055">
    <property type="entry name" value="Dup_hybrid_motif"/>
</dbReference>
<dbReference type="Gene3D" id="2.70.70.10">
    <property type="entry name" value="Glucose Permease (Domain IIA)"/>
    <property type="match status" value="1"/>
</dbReference>
<dbReference type="Pfam" id="PF01551">
    <property type="entry name" value="Peptidase_M23"/>
    <property type="match status" value="1"/>
</dbReference>
<sequence length="496" mass="53650">MTSPASPASELPRTQRVRLHNLREVARQAAMLPQHLPASFQRDASSGRWTRRQWAHASLFATLGALLMTLAPGFSTAMQAEARIPLTTMSLALPPLPKAARHADTVDSWQVVTVEKGQTLGAIFAGLDIPAATMHRLLEHPGAKAALTRLSPGMQIAFDLPLDARGKPGALRALRYDRGDTERVVLQLAGDTITEEVIQRPVEVRTAVISGKVGKSLFHSARKLGLSGSNINALTDEIFKYDIDFNSDVAATDRFSVVVEQTFREGELIKSGPVLAATFTAKGKPYSGFRFERNGKAEYFNGEGRPLKKSFIRMPIPYARLSSRFGARRHPVLGKLRMHKGVDYAAGTGTPIMAAGDARVAFMGWKGGYGRAVILEHGRGYTTLYAHMSAFGKIKQGQRISQGTVIGRVGSTGLATGPHLHYEFRINGVHRNPLAHTMPPPEPLSGAQLAAFRAQTEPALARIRTVEDVVFAEVPAEPTDSRVAVSGKDGKSSAKG</sequence>
<dbReference type="RefSeq" id="WP_425563034.1">
    <property type="nucleotide sequence ID" value="NZ_BAABJY010000001.1"/>
</dbReference>
<dbReference type="PANTHER" id="PTHR21666:SF288">
    <property type="entry name" value="CELL DIVISION PROTEIN YTFB"/>
    <property type="match status" value="1"/>
</dbReference>
<evidence type="ECO:0000313" key="11">
    <source>
        <dbReference type="Proteomes" id="UP001501323"/>
    </source>
</evidence>
<evidence type="ECO:0000256" key="5">
    <source>
        <dbReference type="ARBA" id="ARBA00022801"/>
    </source>
</evidence>
<evidence type="ECO:0000259" key="8">
    <source>
        <dbReference type="Pfam" id="PF01551"/>
    </source>
</evidence>
<comment type="subcellular location">
    <subcellularLocation>
        <location evidence="2">Cell envelope</location>
    </subcellularLocation>
</comment>
<evidence type="ECO:0000256" key="7">
    <source>
        <dbReference type="ARBA" id="ARBA00023049"/>
    </source>
</evidence>
<dbReference type="SUPFAM" id="SSF51261">
    <property type="entry name" value="Duplicated hybrid motif"/>
    <property type="match status" value="1"/>
</dbReference>
<dbReference type="Gene3D" id="3.10.450.350">
    <property type="match status" value="2"/>
</dbReference>
<keyword evidence="7" id="KW-0482">Metalloprotease</keyword>
<evidence type="ECO:0000256" key="3">
    <source>
        <dbReference type="ARBA" id="ARBA00022670"/>
    </source>
</evidence>
<keyword evidence="5" id="KW-0378">Hydrolase</keyword>
<name>A0ABP9DSS1_9GAMM</name>
<evidence type="ECO:0000256" key="2">
    <source>
        <dbReference type="ARBA" id="ARBA00004196"/>
    </source>
</evidence>
<keyword evidence="6" id="KW-0862">Zinc</keyword>
<organism evidence="10 11">
    <name type="scientific">Luteimonas vadosa</name>
    <dbReference type="NCBI Taxonomy" id="1165507"/>
    <lineage>
        <taxon>Bacteria</taxon>
        <taxon>Pseudomonadati</taxon>
        <taxon>Pseudomonadota</taxon>
        <taxon>Gammaproteobacteria</taxon>
        <taxon>Lysobacterales</taxon>
        <taxon>Lysobacteraceae</taxon>
        <taxon>Luteimonas</taxon>
    </lineage>
</organism>
<dbReference type="Proteomes" id="UP001501323">
    <property type="component" value="Unassembled WGS sequence"/>
</dbReference>
<evidence type="ECO:0000256" key="4">
    <source>
        <dbReference type="ARBA" id="ARBA00022723"/>
    </source>
</evidence>
<dbReference type="Pfam" id="PF19425">
    <property type="entry name" value="Csd3_N2"/>
    <property type="match status" value="1"/>
</dbReference>
<dbReference type="EMBL" id="BAABJY010000001">
    <property type="protein sequence ID" value="GAA4857987.1"/>
    <property type="molecule type" value="Genomic_DNA"/>
</dbReference>
<keyword evidence="3" id="KW-0645">Protease</keyword>
<comment type="caution">
    <text evidence="10">The sequence shown here is derived from an EMBL/GenBank/DDBJ whole genome shotgun (WGS) entry which is preliminary data.</text>
</comment>
<accession>A0ABP9DSS1</accession>
<protein>
    <submittedName>
        <fullName evidence="10">M23 family metallopeptidase</fullName>
    </submittedName>
</protein>
<evidence type="ECO:0000256" key="6">
    <source>
        <dbReference type="ARBA" id="ARBA00022833"/>
    </source>
</evidence>
<dbReference type="CDD" id="cd12797">
    <property type="entry name" value="M23_peptidase"/>
    <property type="match status" value="1"/>
</dbReference>